<dbReference type="Proteomes" id="UP000663879">
    <property type="component" value="Unassembled WGS sequence"/>
</dbReference>
<gene>
    <name evidence="1" type="ORF">OXX778_LOCUS1476</name>
</gene>
<reference evidence="1" key="1">
    <citation type="submission" date="2021-02" db="EMBL/GenBank/DDBJ databases">
        <authorList>
            <person name="Nowell W R."/>
        </authorList>
    </citation>
    <scope>NUCLEOTIDE SEQUENCE</scope>
    <source>
        <strain evidence="1">Ploen Becks lab</strain>
    </source>
</reference>
<dbReference type="EMBL" id="CAJNOC010000095">
    <property type="protein sequence ID" value="CAF0714473.1"/>
    <property type="molecule type" value="Genomic_DNA"/>
</dbReference>
<comment type="caution">
    <text evidence="1">The sequence shown here is derived from an EMBL/GenBank/DDBJ whole genome shotgun (WGS) entry which is preliminary data.</text>
</comment>
<keyword evidence="2" id="KW-1185">Reference proteome</keyword>
<evidence type="ECO:0000313" key="1">
    <source>
        <dbReference type="EMBL" id="CAF0714473.1"/>
    </source>
</evidence>
<dbReference type="AlphaFoldDB" id="A0A813MC91"/>
<evidence type="ECO:0000313" key="2">
    <source>
        <dbReference type="Proteomes" id="UP000663879"/>
    </source>
</evidence>
<name>A0A813MC91_9BILA</name>
<proteinExistence type="predicted"/>
<organism evidence="1 2">
    <name type="scientific">Brachionus calyciflorus</name>
    <dbReference type="NCBI Taxonomy" id="104777"/>
    <lineage>
        <taxon>Eukaryota</taxon>
        <taxon>Metazoa</taxon>
        <taxon>Spiralia</taxon>
        <taxon>Gnathifera</taxon>
        <taxon>Rotifera</taxon>
        <taxon>Eurotatoria</taxon>
        <taxon>Monogononta</taxon>
        <taxon>Pseudotrocha</taxon>
        <taxon>Ploima</taxon>
        <taxon>Brachionidae</taxon>
        <taxon>Brachionus</taxon>
    </lineage>
</organism>
<accession>A0A813MC91</accession>
<protein>
    <recommendedName>
        <fullName evidence="3">Reverse transcriptase domain-containing protein</fullName>
    </recommendedName>
</protein>
<evidence type="ECO:0008006" key="3">
    <source>
        <dbReference type="Google" id="ProtNLM"/>
    </source>
</evidence>
<sequence length="100" mass="11583">MFAILIHYGIPSKIVDAMKLLYDSSKKKVFFEGLTSKEFPITTRVLKGDLLTPILFIIVVDYVTKKSEIGYDFLTHKGKQQESIRKIRKPSTQIERKISY</sequence>
<dbReference type="OrthoDB" id="10070415at2759"/>